<protein>
    <submittedName>
        <fullName evidence="1">Uncharacterized protein</fullName>
    </submittedName>
</protein>
<name>A0ABQ3FL14_9RHOB</name>
<proteinExistence type="predicted"/>
<evidence type="ECO:0000313" key="1">
    <source>
        <dbReference type="EMBL" id="GHC28144.1"/>
    </source>
</evidence>
<evidence type="ECO:0000313" key="2">
    <source>
        <dbReference type="Proteomes" id="UP000658305"/>
    </source>
</evidence>
<sequence>MTTKVTVHAHGWPVRVRHLDPNGPGMNIPVRVESGETRDFYVHRAQDLRIHEIQPGEVAGTEAA</sequence>
<reference evidence="2" key="1">
    <citation type="journal article" date="2019" name="Int. J. Syst. Evol. Microbiol.">
        <title>The Global Catalogue of Microorganisms (GCM) 10K type strain sequencing project: providing services to taxonomists for standard genome sequencing and annotation.</title>
        <authorList>
            <consortium name="The Broad Institute Genomics Platform"/>
            <consortium name="The Broad Institute Genome Sequencing Center for Infectious Disease"/>
            <person name="Wu L."/>
            <person name="Ma J."/>
        </authorList>
    </citation>
    <scope>NUCLEOTIDE SEQUENCE [LARGE SCALE GENOMIC DNA]</scope>
    <source>
        <strain evidence="2">KCTC 23298</strain>
    </source>
</reference>
<comment type="caution">
    <text evidence="1">The sequence shown here is derived from an EMBL/GenBank/DDBJ whole genome shotgun (WGS) entry which is preliminary data.</text>
</comment>
<organism evidence="1 2">
    <name type="scientific">Gemmobacter nanjingensis</name>
    <dbReference type="NCBI Taxonomy" id="488454"/>
    <lineage>
        <taxon>Bacteria</taxon>
        <taxon>Pseudomonadati</taxon>
        <taxon>Pseudomonadota</taxon>
        <taxon>Alphaproteobacteria</taxon>
        <taxon>Rhodobacterales</taxon>
        <taxon>Paracoccaceae</taxon>
        <taxon>Gemmobacter</taxon>
    </lineage>
</organism>
<dbReference type="Proteomes" id="UP000658305">
    <property type="component" value="Unassembled WGS sequence"/>
</dbReference>
<gene>
    <name evidence="1" type="ORF">GCM10007291_30550</name>
</gene>
<dbReference type="RefSeq" id="WP_189381523.1">
    <property type="nucleotide sequence ID" value="NZ_BMYI01000009.1"/>
</dbReference>
<keyword evidence="2" id="KW-1185">Reference proteome</keyword>
<dbReference type="EMBL" id="BMYI01000009">
    <property type="protein sequence ID" value="GHC28144.1"/>
    <property type="molecule type" value="Genomic_DNA"/>
</dbReference>
<accession>A0ABQ3FL14</accession>